<evidence type="ECO:0000313" key="1">
    <source>
        <dbReference type="EnsemblProtists" id="PYU1_T000756"/>
    </source>
</evidence>
<evidence type="ECO:0000313" key="2">
    <source>
        <dbReference type="Proteomes" id="UP000019132"/>
    </source>
</evidence>
<dbReference type="VEuPathDB" id="FungiDB:PYU1_G000756"/>
<dbReference type="HOGENOM" id="CLU_2113845_0_0_1"/>
<dbReference type="AlphaFoldDB" id="K3W715"/>
<reference evidence="2" key="1">
    <citation type="journal article" date="2010" name="Genome Biol.">
        <title>Genome sequence of the necrotrophic plant pathogen Pythium ultimum reveals original pathogenicity mechanisms and effector repertoire.</title>
        <authorList>
            <person name="Levesque C.A."/>
            <person name="Brouwer H."/>
            <person name="Cano L."/>
            <person name="Hamilton J.P."/>
            <person name="Holt C."/>
            <person name="Huitema E."/>
            <person name="Raffaele S."/>
            <person name="Robideau G.P."/>
            <person name="Thines M."/>
            <person name="Win J."/>
            <person name="Zerillo M.M."/>
            <person name="Beakes G.W."/>
            <person name="Boore J.L."/>
            <person name="Busam D."/>
            <person name="Dumas B."/>
            <person name="Ferriera S."/>
            <person name="Fuerstenberg S.I."/>
            <person name="Gachon C.M."/>
            <person name="Gaulin E."/>
            <person name="Govers F."/>
            <person name="Grenville-Briggs L."/>
            <person name="Horner N."/>
            <person name="Hostetler J."/>
            <person name="Jiang R.H."/>
            <person name="Johnson J."/>
            <person name="Krajaejun T."/>
            <person name="Lin H."/>
            <person name="Meijer H.J."/>
            <person name="Moore B."/>
            <person name="Morris P."/>
            <person name="Phuntmart V."/>
            <person name="Puiu D."/>
            <person name="Shetty J."/>
            <person name="Stajich J.E."/>
            <person name="Tripathy S."/>
            <person name="Wawra S."/>
            <person name="van West P."/>
            <person name="Whitty B.R."/>
            <person name="Coutinho P.M."/>
            <person name="Henrissat B."/>
            <person name="Martin F."/>
            <person name="Thomas P.D."/>
            <person name="Tyler B.M."/>
            <person name="De Vries R.P."/>
            <person name="Kamoun S."/>
            <person name="Yandell M."/>
            <person name="Tisserat N."/>
            <person name="Buell C.R."/>
        </authorList>
    </citation>
    <scope>NUCLEOTIDE SEQUENCE</scope>
    <source>
        <strain evidence="2">DAOM:BR144</strain>
    </source>
</reference>
<dbReference type="EMBL" id="GL376620">
    <property type="status" value="NOT_ANNOTATED_CDS"/>
    <property type="molecule type" value="Genomic_DNA"/>
</dbReference>
<accession>K3W715</accession>
<sequence>MRKRNIEDCVKSELLDSKLSVCAPRKLSDCGIMSSCSSSSDDELSQLSSMERSFNSGRYDRDSECKLSKEEQYRELMLGDNGLSSSPEFERFSPFLEEKYAYVVVGFWLFYQPVD</sequence>
<dbReference type="EnsemblProtists" id="PYU1_T000756">
    <property type="protein sequence ID" value="PYU1_T000756"/>
    <property type="gene ID" value="PYU1_G000756"/>
</dbReference>
<keyword evidence="2" id="KW-1185">Reference proteome</keyword>
<dbReference type="InParanoid" id="K3W715"/>
<organism evidence="1 2">
    <name type="scientific">Globisporangium ultimum (strain ATCC 200006 / CBS 805.95 / DAOM BR144)</name>
    <name type="common">Pythium ultimum</name>
    <dbReference type="NCBI Taxonomy" id="431595"/>
    <lineage>
        <taxon>Eukaryota</taxon>
        <taxon>Sar</taxon>
        <taxon>Stramenopiles</taxon>
        <taxon>Oomycota</taxon>
        <taxon>Peronosporomycetes</taxon>
        <taxon>Pythiales</taxon>
        <taxon>Pythiaceae</taxon>
        <taxon>Globisporangium</taxon>
    </lineage>
</organism>
<reference evidence="2" key="2">
    <citation type="submission" date="2010-04" db="EMBL/GenBank/DDBJ databases">
        <authorList>
            <person name="Buell R."/>
            <person name="Hamilton J."/>
            <person name="Hostetler J."/>
        </authorList>
    </citation>
    <scope>NUCLEOTIDE SEQUENCE [LARGE SCALE GENOMIC DNA]</scope>
    <source>
        <strain evidence="2">DAOM:BR144</strain>
    </source>
</reference>
<dbReference type="eggNOG" id="KOG0800">
    <property type="taxonomic scope" value="Eukaryota"/>
</dbReference>
<dbReference type="Proteomes" id="UP000019132">
    <property type="component" value="Unassembled WGS sequence"/>
</dbReference>
<reference evidence="1" key="3">
    <citation type="submission" date="2015-02" db="UniProtKB">
        <authorList>
            <consortium name="EnsemblProtists"/>
        </authorList>
    </citation>
    <scope>IDENTIFICATION</scope>
    <source>
        <strain evidence="1">DAOM BR144</strain>
    </source>
</reference>
<protein>
    <submittedName>
        <fullName evidence="1">Uncharacterized protein</fullName>
    </submittedName>
</protein>
<proteinExistence type="predicted"/>
<name>K3W715_GLOUD</name>